<protein>
    <submittedName>
        <fullName evidence="2">Uncharacterized protein</fullName>
    </submittedName>
</protein>
<dbReference type="EMBL" id="JAEACQ010000369">
    <property type="protein sequence ID" value="MBL7633080.1"/>
    <property type="molecule type" value="Genomic_DNA"/>
</dbReference>
<dbReference type="AlphaFoldDB" id="A0A937RMS1"/>
<comment type="caution">
    <text evidence="2">The sequence shown here is derived from an EMBL/GenBank/DDBJ whole genome shotgun (WGS) entry which is preliminary data.</text>
</comment>
<evidence type="ECO:0000313" key="2">
    <source>
        <dbReference type="EMBL" id="MBL7633080.1"/>
    </source>
</evidence>
<evidence type="ECO:0000313" key="3">
    <source>
        <dbReference type="Proteomes" id="UP000604475"/>
    </source>
</evidence>
<feature type="compositionally biased region" description="Basic and acidic residues" evidence="1">
    <location>
        <begin position="49"/>
        <end position="63"/>
    </location>
</feature>
<sequence length="77" mass="7984">MVSNDSDHAVPAATAVKAVKAVVAGGHGAKAAPLPRIRQALALGERRPVALCDAREPPGRQENGDLPGPPRPRHSPR</sequence>
<accession>A0A937RMS1</accession>
<gene>
    <name evidence="2" type="ORF">I7412_39205</name>
</gene>
<keyword evidence="3" id="KW-1185">Reference proteome</keyword>
<dbReference type="RefSeq" id="WP_203006263.1">
    <property type="nucleotide sequence ID" value="NZ_JADWYU010000034.1"/>
</dbReference>
<name>A0A937RMS1_9ACTN</name>
<organism evidence="2 3">
    <name type="scientific">Frankia nepalensis</name>
    <dbReference type="NCBI Taxonomy" id="1836974"/>
    <lineage>
        <taxon>Bacteria</taxon>
        <taxon>Bacillati</taxon>
        <taxon>Actinomycetota</taxon>
        <taxon>Actinomycetes</taxon>
        <taxon>Frankiales</taxon>
        <taxon>Frankiaceae</taxon>
        <taxon>Frankia</taxon>
    </lineage>
</organism>
<proteinExistence type="predicted"/>
<dbReference type="Proteomes" id="UP000604475">
    <property type="component" value="Unassembled WGS sequence"/>
</dbReference>
<reference evidence="2" key="1">
    <citation type="submission" date="2020-12" db="EMBL/GenBank/DDBJ databases">
        <title>Genomic characterization of non-nitrogen-fixing Frankia strains.</title>
        <authorList>
            <person name="Carlos-Shanley C."/>
            <person name="Guerra T."/>
            <person name="Hahn D."/>
        </authorList>
    </citation>
    <scope>NUCLEOTIDE SEQUENCE</scope>
    <source>
        <strain evidence="2">CN6</strain>
    </source>
</reference>
<feature type="region of interest" description="Disordered" evidence="1">
    <location>
        <begin position="49"/>
        <end position="77"/>
    </location>
</feature>
<evidence type="ECO:0000256" key="1">
    <source>
        <dbReference type="SAM" id="MobiDB-lite"/>
    </source>
</evidence>